<evidence type="ECO:0000313" key="3">
    <source>
        <dbReference type="EMBL" id="CAF1503628.1"/>
    </source>
</evidence>
<dbReference type="PANTHER" id="PTHR13225:SF3">
    <property type="entry name" value="UPF0489 PROTEIN C5ORF22"/>
    <property type="match status" value="1"/>
</dbReference>
<feature type="non-terminal residue" evidence="4">
    <location>
        <position position="1"/>
    </location>
</feature>
<evidence type="ECO:0000313" key="4">
    <source>
        <dbReference type="EMBL" id="CAF4291914.1"/>
    </source>
</evidence>
<dbReference type="Proteomes" id="UP000682733">
    <property type="component" value="Unassembled WGS sequence"/>
</dbReference>
<evidence type="ECO:0000313" key="5">
    <source>
        <dbReference type="Proteomes" id="UP000682733"/>
    </source>
</evidence>
<protein>
    <submittedName>
        <fullName evidence="4">Uncharacterized protein</fullName>
    </submittedName>
</protein>
<feature type="compositionally biased region" description="Low complexity" evidence="2">
    <location>
        <begin position="126"/>
        <end position="146"/>
    </location>
</feature>
<dbReference type="EMBL" id="CAJOBA010056405">
    <property type="protein sequence ID" value="CAF4291914.1"/>
    <property type="molecule type" value="Genomic_DNA"/>
</dbReference>
<dbReference type="Pfam" id="PF12640">
    <property type="entry name" value="UPF0489"/>
    <property type="match status" value="1"/>
</dbReference>
<proteinExistence type="inferred from homology"/>
<dbReference type="Proteomes" id="UP000677228">
    <property type="component" value="Unassembled WGS sequence"/>
</dbReference>
<evidence type="ECO:0000256" key="1">
    <source>
        <dbReference type="ARBA" id="ARBA00007099"/>
    </source>
</evidence>
<organism evidence="4 5">
    <name type="scientific">Didymodactylos carnosus</name>
    <dbReference type="NCBI Taxonomy" id="1234261"/>
    <lineage>
        <taxon>Eukaryota</taxon>
        <taxon>Metazoa</taxon>
        <taxon>Spiralia</taxon>
        <taxon>Gnathifera</taxon>
        <taxon>Rotifera</taxon>
        <taxon>Eurotatoria</taxon>
        <taxon>Bdelloidea</taxon>
        <taxon>Philodinida</taxon>
        <taxon>Philodinidae</taxon>
        <taxon>Didymodactylos</taxon>
    </lineage>
</organism>
<gene>
    <name evidence="3" type="ORF">OVA965_LOCUS37051</name>
    <name evidence="4" type="ORF">TMI583_LOCUS38096</name>
</gene>
<dbReference type="AlphaFoldDB" id="A0A8S2TJ51"/>
<comment type="caution">
    <text evidence="4">The sequence shown here is derived from an EMBL/GenBank/DDBJ whole genome shotgun (WGS) entry which is preliminary data.</text>
</comment>
<feature type="region of interest" description="Disordered" evidence="2">
    <location>
        <begin position="100"/>
        <end position="146"/>
    </location>
</feature>
<dbReference type="EMBL" id="CAJNOK010034381">
    <property type="protein sequence ID" value="CAF1503628.1"/>
    <property type="molecule type" value="Genomic_DNA"/>
</dbReference>
<feature type="compositionally biased region" description="Polar residues" evidence="2">
    <location>
        <begin position="106"/>
        <end position="117"/>
    </location>
</feature>
<reference evidence="4" key="1">
    <citation type="submission" date="2021-02" db="EMBL/GenBank/DDBJ databases">
        <authorList>
            <person name="Nowell W R."/>
        </authorList>
    </citation>
    <scope>NUCLEOTIDE SEQUENCE</scope>
</reference>
<dbReference type="InterPro" id="IPR024131">
    <property type="entry name" value="UPF0489"/>
</dbReference>
<accession>A0A8S2TJ51</accession>
<feature type="non-terminal residue" evidence="4">
    <location>
        <position position="248"/>
    </location>
</feature>
<name>A0A8S2TJ51_9BILA</name>
<comment type="similarity">
    <text evidence="1">Belongs to the UPF0489 family.</text>
</comment>
<sequence>SINSHCWIFPAVYRGYVTKIFWFKPPWAHQFQDGKYELQVGKCQQTGVLKVTSTNPYFTSNCVYLSSEKLSNLHQVDLYITTAGLAENFTVVDKPLSPTYAKDSGSESLDTTDTNDGVQRKKVKLETNNSDNSNNNMTTTNENNDITTKLPSRKRVHALDATLLNDLLTGKPFLLDIDLTFFSTDDPIRRLLDENEYEVLRAVYTRIVQDLSDDEIMRYMQTREAAIEQIRATMDEYLTVKPEEPIRV</sequence>
<evidence type="ECO:0000256" key="2">
    <source>
        <dbReference type="SAM" id="MobiDB-lite"/>
    </source>
</evidence>
<dbReference type="PANTHER" id="PTHR13225">
    <property type="entry name" value="MISEXPRESSION SUPPRESSOR OF RAS 6"/>
    <property type="match status" value="1"/>
</dbReference>